<feature type="transmembrane region" description="Helical" evidence="7">
    <location>
        <begin position="235"/>
        <end position="261"/>
    </location>
</feature>
<dbReference type="GO" id="GO:0017004">
    <property type="term" value="P:cytochrome complex assembly"/>
    <property type="evidence" value="ECO:0007669"/>
    <property type="project" value="InterPro"/>
</dbReference>
<keyword evidence="4 7" id="KW-0812">Transmembrane</keyword>
<evidence type="ECO:0000256" key="6">
    <source>
        <dbReference type="ARBA" id="ARBA00023136"/>
    </source>
</evidence>
<accession>A0A1L8D594</accession>
<keyword evidence="3" id="KW-1003">Cell membrane</keyword>
<comment type="caution">
    <text evidence="10">The sequence shown here is derived from an EMBL/GenBank/DDBJ whole genome shotgun (WGS) entry which is preliminary data.</text>
</comment>
<evidence type="ECO:0000256" key="5">
    <source>
        <dbReference type="ARBA" id="ARBA00022989"/>
    </source>
</evidence>
<evidence type="ECO:0000256" key="7">
    <source>
        <dbReference type="SAM" id="Phobius"/>
    </source>
</evidence>
<dbReference type="GO" id="GO:0005886">
    <property type="term" value="C:plasma membrane"/>
    <property type="evidence" value="ECO:0007669"/>
    <property type="project" value="UniProtKB-SubCell"/>
</dbReference>
<evidence type="ECO:0000256" key="2">
    <source>
        <dbReference type="ARBA" id="ARBA00006143"/>
    </source>
</evidence>
<dbReference type="PANTHER" id="PTHR31272">
    <property type="entry name" value="CYTOCHROME C-TYPE BIOGENESIS PROTEIN HI_1454-RELATED"/>
    <property type="match status" value="1"/>
</dbReference>
<dbReference type="InterPro" id="IPR051790">
    <property type="entry name" value="Cytochrome_c-biogenesis_DsbD"/>
</dbReference>
<feature type="transmembrane region" description="Helical" evidence="7">
    <location>
        <begin position="273"/>
        <end position="294"/>
    </location>
</feature>
<dbReference type="CDD" id="cd02947">
    <property type="entry name" value="TRX_family"/>
    <property type="match status" value="1"/>
</dbReference>
<feature type="transmembrane region" description="Helical" evidence="7">
    <location>
        <begin position="159"/>
        <end position="185"/>
    </location>
</feature>
<dbReference type="Proteomes" id="UP000187338">
    <property type="component" value="Unassembled WGS sequence"/>
</dbReference>
<dbReference type="PANTHER" id="PTHR31272:SF6">
    <property type="entry name" value="CYTOCHROME C-TYPE BIOGENESIS CCDA-LIKE CHLOROPLASTIC PROTEIN"/>
    <property type="match status" value="1"/>
</dbReference>
<dbReference type="InterPro" id="IPR003834">
    <property type="entry name" value="Cyt_c_assmbl_TM_dom"/>
</dbReference>
<dbReference type="Gene3D" id="3.40.30.10">
    <property type="entry name" value="Glutaredoxin"/>
    <property type="match status" value="1"/>
</dbReference>
<organism evidence="10 11">
    <name type="scientific">Carboxydothermus islandicus</name>
    <dbReference type="NCBI Taxonomy" id="661089"/>
    <lineage>
        <taxon>Bacteria</taxon>
        <taxon>Bacillati</taxon>
        <taxon>Bacillota</taxon>
        <taxon>Clostridia</taxon>
        <taxon>Thermoanaerobacterales</taxon>
        <taxon>Thermoanaerobacteraceae</taxon>
        <taxon>Carboxydothermus</taxon>
    </lineage>
</organism>
<evidence type="ECO:0000259" key="9">
    <source>
        <dbReference type="Pfam" id="PF02683"/>
    </source>
</evidence>
<dbReference type="Pfam" id="PF00085">
    <property type="entry name" value="Thioredoxin"/>
    <property type="match status" value="1"/>
</dbReference>
<dbReference type="OrthoDB" id="9809733at2"/>
<evidence type="ECO:0000313" key="11">
    <source>
        <dbReference type="Proteomes" id="UP000187338"/>
    </source>
</evidence>
<dbReference type="InterPro" id="IPR036249">
    <property type="entry name" value="Thioredoxin-like_sf"/>
</dbReference>
<proteinExistence type="inferred from homology"/>
<feature type="transmembrane region" description="Helical" evidence="7">
    <location>
        <begin position="192"/>
        <end position="215"/>
    </location>
</feature>
<gene>
    <name evidence="10" type="ORF">ciss_21900</name>
</gene>
<protein>
    <submittedName>
        <fullName evidence="10">Thioredoxin domain selenoprotein/cytochrome C biogenesis family protein</fullName>
    </submittedName>
</protein>
<feature type="transmembrane region" description="Helical" evidence="7">
    <location>
        <begin position="306"/>
        <end position="324"/>
    </location>
</feature>
<dbReference type="InterPro" id="IPR013766">
    <property type="entry name" value="Thioredoxin_domain"/>
</dbReference>
<evidence type="ECO:0000256" key="3">
    <source>
        <dbReference type="ARBA" id="ARBA00022475"/>
    </source>
</evidence>
<dbReference type="RefSeq" id="WP_077177582.1">
    <property type="nucleotide sequence ID" value="NZ_BDJL01000132.1"/>
</dbReference>
<dbReference type="EMBL" id="BDJL01000132">
    <property type="protein sequence ID" value="GAV26257.1"/>
    <property type="molecule type" value="Genomic_DNA"/>
</dbReference>
<keyword evidence="5 7" id="KW-1133">Transmembrane helix</keyword>
<dbReference type="AlphaFoldDB" id="A0A1L8D594"/>
<evidence type="ECO:0000256" key="4">
    <source>
        <dbReference type="ARBA" id="ARBA00022692"/>
    </source>
</evidence>
<keyword evidence="6 7" id="KW-0472">Membrane</keyword>
<comment type="similarity">
    <text evidence="2">Belongs to the DsbD family.</text>
</comment>
<dbReference type="SUPFAM" id="SSF52833">
    <property type="entry name" value="Thioredoxin-like"/>
    <property type="match status" value="1"/>
</dbReference>
<keyword evidence="11" id="KW-1185">Reference proteome</keyword>
<reference evidence="11" key="1">
    <citation type="submission" date="2016-12" db="EMBL/GenBank/DDBJ databases">
        <title>Draft Genome Sequences od Carboxydothermus pertinax and islandicus, Hydrogenogenic Carboxydotrophic Bacteria.</title>
        <authorList>
            <person name="Fukuyama Y."/>
            <person name="Ohmae K."/>
            <person name="Yoneda Y."/>
            <person name="Yoshida T."/>
            <person name="Sako Y."/>
        </authorList>
    </citation>
    <scope>NUCLEOTIDE SEQUENCE [LARGE SCALE GENOMIC DNA]</scope>
    <source>
        <strain evidence="11">SET</strain>
    </source>
</reference>
<evidence type="ECO:0000259" key="8">
    <source>
        <dbReference type="Pfam" id="PF00085"/>
    </source>
</evidence>
<feature type="transmembrane region" description="Helical" evidence="7">
    <location>
        <begin position="118"/>
        <end position="147"/>
    </location>
</feature>
<sequence>MAPVVQELKEEYEGRMRVIVAEVSRQDSQQLAAQFGIQYVPTFIVVDQNGNIVPWTDGQGNQMPMFVGGLTREELKAQMDKVAFKEKKTPELKGTEEKKSFAEKLADKLPGLLSDSKLLALFLVFLGGIATSFTPCILGMIPLIIGYTGGYAGRSPAKGFIYSLFFVLGLATTLTLLGVGIGVLGTFIKSRLFAFNFILGIVAILMGFAVMGFYTVNLPGLKRLPVKGTGLFSSYLMGLFFGLSASPCATPVLIVIVTYALAKASPVFGGALLFSYSFGHGLPLILAGTFSAFLGKITSLGRYGEIINYIFGGILVLYGLYLLFGRLV</sequence>
<name>A0A1L8D594_9THEO</name>
<evidence type="ECO:0000313" key="10">
    <source>
        <dbReference type="EMBL" id="GAV26257.1"/>
    </source>
</evidence>
<dbReference type="STRING" id="661089.ciss_21900"/>
<feature type="domain" description="Cytochrome C biogenesis protein transmembrane" evidence="9">
    <location>
        <begin position="120"/>
        <end position="323"/>
    </location>
</feature>
<dbReference type="Pfam" id="PF02683">
    <property type="entry name" value="DsbD_TM"/>
    <property type="match status" value="1"/>
</dbReference>
<evidence type="ECO:0000256" key="1">
    <source>
        <dbReference type="ARBA" id="ARBA00004651"/>
    </source>
</evidence>
<comment type="subcellular location">
    <subcellularLocation>
        <location evidence="1">Cell membrane</location>
        <topology evidence="1">Multi-pass membrane protein</topology>
    </subcellularLocation>
</comment>
<feature type="domain" description="Thioredoxin" evidence="8">
    <location>
        <begin position="1"/>
        <end position="51"/>
    </location>
</feature>